<evidence type="ECO:0008006" key="6">
    <source>
        <dbReference type="Google" id="ProtNLM"/>
    </source>
</evidence>
<organism evidence="4 5">
    <name type="scientific">Steccherinum ochraceum</name>
    <dbReference type="NCBI Taxonomy" id="92696"/>
    <lineage>
        <taxon>Eukaryota</taxon>
        <taxon>Fungi</taxon>
        <taxon>Dikarya</taxon>
        <taxon>Basidiomycota</taxon>
        <taxon>Agaricomycotina</taxon>
        <taxon>Agaricomycetes</taxon>
        <taxon>Polyporales</taxon>
        <taxon>Steccherinaceae</taxon>
        <taxon>Steccherinum</taxon>
    </lineage>
</organism>
<evidence type="ECO:0000256" key="2">
    <source>
        <dbReference type="ARBA" id="ARBA00022705"/>
    </source>
</evidence>
<evidence type="ECO:0000256" key="3">
    <source>
        <dbReference type="SAM" id="MobiDB-lite"/>
    </source>
</evidence>
<dbReference type="GO" id="GO:0031390">
    <property type="term" value="C:Ctf18 RFC-like complex"/>
    <property type="evidence" value="ECO:0007669"/>
    <property type="project" value="InterPro"/>
</dbReference>
<dbReference type="GO" id="GO:0000775">
    <property type="term" value="C:chromosome, centromeric region"/>
    <property type="evidence" value="ECO:0007669"/>
    <property type="project" value="TreeGrafter"/>
</dbReference>
<keyword evidence="2" id="KW-0235">DNA replication</keyword>
<evidence type="ECO:0000313" key="4">
    <source>
        <dbReference type="EMBL" id="TCD71596.1"/>
    </source>
</evidence>
<comment type="caution">
    <text evidence="4">The sequence shown here is derived from an EMBL/GenBank/DDBJ whole genome shotgun (WGS) entry which is preliminary data.</text>
</comment>
<dbReference type="GO" id="GO:0034088">
    <property type="term" value="P:maintenance of mitotic sister chromatid cohesion"/>
    <property type="evidence" value="ECO:0007669"/>
    <property type="project" value="TreeGrafter"/>
</dbReference>
<dbReference type="InterPro" id="IPR019128">
    <property type="entry name" value="Dcc1"/>
</dbReference>
<dbReference type="GO" id="GO:0006260">
    <property type="term" value="P:DNA replication"/>
    <property type="evidence" value="ECO:0007669"/>
    <property type="project" value="UniProtKB-KW"/>
</dbReference>
<reference evidence="4 5" key="1">
    <citation type="submission" date="2018-11" db="EMBL/GenBank/DDBJ databases">
        <title>Genome assembly of Steccherinum ochraceum LE-BIN_3174, the white-rot fungus of the Steccherinaceae family (The Residual Polyporoid clade, Polyporales, Basidiomycota).</title>
        <authorList>
            <person name="Fedorova T.V."/>
            <person name="Glazunova O.A."/>
            <person name="Landesman E.O."/>
            <person name="Moiseenko K.V."/>
            <person name="Psurtseva N.V."/>
            <person name="Savinova O.S."/>
            <person name="Shakhova N.V."/>
            <person name="Tyazhelova T.V."/>
            <person name="Vasina D.V."/>
        </authorList>
    </citation>
    <scope>NUCLEOTIDE SEQUENCE [LARGE SCALE GENOMIC DNA]</scope>
    <source>
        <strain evidence="4 5">LE-BIN_3174</strain>
    </source>
</reference>
<feature type="compositionally biased region" description="Basic and acidic residues" evidence="3">
    <location>
        <begin position="120"/>
        <end position="129"/>
    </location>
</feature>
<sequence>MELPPDLCKLVEQSIENNTAAEWSIKGQTADDAVLCTANKTYSIRSIVLSNSVLVVTRPEDPMGGDDDEDVVIRDTLHEVEVLELVPSVPKLQVLNGMLRGRVYDEGHEDVGEDEDQETEDVRKEDERRTKRRRFTYDDARETLQASDTELDRGLRERRILILDGELRPIAPSYLTTILELLLNSLVLLQIPYTAAPVLDLTLALEDDHEINRKVTRQVMEWFGVIDAEVWSMNVNKVVGEIGLGVLRAHKDDPIPEPDFLSKWTNAVGDKFQDSVTLDLLLGNFLTHPPVDAFSNTPVLAYLPSSDLPTDPSARFADLFLTRARWKADDIAPFLSEICVDNKERDRLLLKYARAVTDKDGVWYTARAK</sequence>
<evidence type="ECO:0000256" key="1">
    <source>
        <dbReference type="ARBA" id="ARBA00007017"/>
    </source>
</evidence>
<dbReference type="PANTHER" id="PTHR13395:SF6">
    <property type="entry name" value="SISTER CHROMATID COHESION PROTEIN DCC1"/>
    <property type="match status" value="1"/>
</dbReference>
<keyword evidence="5" id="KW-1185">Reference proteome</keyword>
<accession>A0A4R0RUA9</accession>
<dbReference type="STRING" id="92696.A0A4R0RUA9"/>
<name>A0A4R0RUA9_9APHY</name>
<dbReference type="EMBL" id="RWJN01000004">
    <property type="protein sequence ID" value="TCD71596.1"/>
    <property type="molecule type" value="Genomic_DNA"/>
</dbReference>
<dbReference type="Pfam" id="PF09724">
    <property type="entry name" value="Dcc1"/>
    <property type="match status" value="1"/>
</dbReference>
<dbReference type="AlphaFoldDB" id="A0A4R0RUA9"/>
<dbReference type="Proteomes" id="UP000292702">
    <property type="component" value="Unassembled WGS sequence"/>
</dbReference>
<dbReference type="PANTHER" id="PTHR13395">
    <property type="entry name" value="SISTER CHROMATID COHESION PROTEIN DCC1-RELATED"/>
    <property type="match status" value="1"/>
</dbReference>
<dbReference type="OrthoDB" id="276989at2759"/>
<evidence type="ECO:0000313" key="5">
    <source>
        <dbReference type="Proteomes" id="UP000292702"/>
    </source>
</evidence>
<protein>
    <recommendedName>
        <fullName evidence="6">Sister chromatid cohesion protein DCC1</fullName>
    </recommendedName>
</protein>
<gene>
    <name evidence="4" type="ORF">EIP91_007343</name>
</gene>
<dbReference type="GO" id="GO:0000785">
    <property type="term" value="C:chromatin"/>
    <property type="evidence" value="ECO:0007669"/>
    <property type="project" value="TreeGrafter"/>
</dbReference>
<comment type="similarity">
    <text evidence="1">Belongs to the DCC1 family.</text>
</comment>
<proteinExistence type="inferred from homology"/>
<feature type="region of interest" description="Disordered" evidence="3">
    <location>
        <begin position="106"/>
        <end position="129"/>
    </location>
</feature>